<evidence type="ECO:0000259" key="1">
    <source>
        <dbReference type="Pfam" id="PF08446"/>
    </source>
</evidence>
<organism evidence="2">
    <name type="scientific">Billgrantia gudaonensis</name>
    <dbReference type="NCBI Taxonomy" id="376427"/>
    <lineage>
        <taxon>Bacteria</taxon>
        <taxon>Pseudomonadati</taxon>
        <taxon>Pseudomonadota</taxon>
        <taxon>Gammaproteobacteria</taxon>
        <taxon>Oceanospirillales</taxon>
        <taxon>Halomonadaceae</taxon>
        <taxon>Billgrantia</taxon>
    </lineage>
</organism>
<evidence type="ECO:0000313" key="2">
    <source>
        <dbReference type="EMBL" id="RUA22507.1"/>
    </source>
</evidence>
<dbReference type="Gene3D" id="3.30.450.20">
    <property type="entry name" value="PAS domain"/>
    <property type="match status" value="1"/>
</dbReference>
<dbReference type="InterPro" id="IPR013654">
    <property type="entry name" value="PAS_2"/>
</dbReference>
<dbReference type="EMBL" id="RXHI01000015">
    <property type="protein sequence ID" value="RUA22507.1"/>
    <property type="molecule type" value="Genomic_DNA"/>
</dbReference>
<dbReference type="Pfam" id="PF08446">
    <property type="entry name" value="PAS_2"/>
    <property type="match status" value="1"/>
</dbReference>
<comment type="caution">
    <text evidence="2">The sequence shown here is derived from an EMBL/GenBank/DDBJ whole genome shotgun (WGS) entry which is preliminary data.</text>
</comment>
<gene>
    <name evidence="2" type="ORF">DSL92_05485</name>
</gene>
<accession>A0A432JJ10</accession>
<reference evidence="2" key="1">
    <citation type="submission" date="2018-12" db="EMBL/GenBank/DDBJ databases">
        <authorList>
            <person name="Jadhav K."/>
            <person name="Kushwaha B."/>
            <person name="Jadhav I."/>
        </authorList>
    </citation>
    <scope>NUCLEOTIDE SEQUENCE [LARGE SCALE GENOMIC DNA]</scope>
    <source>
        <strain evidence="2">SBS 10</strain>
    </source>
</reference>
<name>A0A432JJ10_9GAMM</name>
<proteinExistence type="predicted"/>
<dbReference type="GO" id="GO:0006355">
    <property type="term" value="P:regulation of DNA-templated transcription"/>
    <property type="evidence" value="ECO:0007669"/>
    <property type="project" value="InterPro"/>
</dbReference>
<protein>
    <recommendedName>
        <fullName evidence="1">PAS fold-2 domain-containing protein</fullName>
    </recommendedName>
</protein>
<sequence>MPLICLDDQGESIHQVSANLEPVLGISPEQAFGESPRRLLGDSLIDRLVQALATTQRIPESLSAVLSGQRRFQVTAYRKERAWSSN</sequence>
<feature type="domain" description="PAS fold-2" evidence="1">
    <location>
        <begin position="3"/>
        <end position="80"/>
    </location>
</feature>
<dbReference type="SUPFAM" id="SSF55785">
    <property type="entry name" value="PYP-like sensor domain (PAS domain)"/>
    <property type="match status" value="1"/>
</dbReference>
<dbReference type="AlphaFoldDB" id="A0A432JJ10"/>
<dbReference type="InterPro" id="IPR035965">
    <property type="entry name" value="PAS-like_dom_sf"/>
</dbReference>